<dbReference type="Proteomes" id="UP000252519">
    <property type="component" value="Unassembled WGS sequence"/>
</dbReference>
<organism evidence="1 2">
    <name type="scientific">Ancylostoma caninum</name>
    <name type="common">Dog hookworm</name>
    <dbReference type="NCBI Taxonomy" id="29170"/>
    <lineage>
        <taxon>Eukaryota</taxon>
        <taxon>Metazoa</taxon>
        <taxon>Ecdysozoa</taxon>
        <taxon>Nematoda</taxon>
        <taxon>Chromadorea</taxon>
        <taxon>Rhabditida</taxon>
        <taxon>Rhabditina</taxon>
        <taxon>Rhabditomorpha</taxon>
        <taxon>Strongyloidea</taxon>
        <taxon>Ancylostomatidae</taxon>
        <taxon>Ancylostomatinae</taxon>
        <taxon>Ancylostoma</taxon>
    </lineage>
</organism>
<sequence length="165" mass="19200">MKLYPLSGGLFLTYGDLRWFLTQTMEKIVMHDLYNMIFRAISEVIWDWYCGRQNTIEIYQKLCLLVLHQISMIFLRKLLTRSTTGEHEDGRFALLKRNFDGEMKQLLVMLQSNDLLSLEGKNVVASEVEHIVSQSFLVITLLLSKITVFCMVHLDCDTLIPPDHT</sequence>
<evidence type="ECO:0000313" key="2">
    <source>
        <dbReference type="Proteomes" id="UP000252519"/>
    </source>
</evidence>
<proteinExistence type="predicted"/>
<gene>
    <name evidence="1" type="ORF">ANCCAN_01696</name>
</gene>
<keyword evidence="2" id="KW-1185">Reference proteome</keyword>
<dbReference type="EMBL" id="JOJR01000008">
    <property type="protein sequence ID" value="RCN52263.1"/>
    <property type="molecule type" value="Genomic_DNA"/>
</dbReference>
<protein>
    <submittedName>
        <fullName evidence="1">Uncharacterized protein</fullName>
    </submittedName>
</protein>
<evidence type="ECO:0000313" key="1">
    <source>
        <dbReference type="EMBL" id="RCN52263.1"/>
    </source>
</evidence>
<dbReference type="AlphaFoldDB" id="A0A368H6M5"/>
<accession>A0A368H6M5</accession>
<name>A0A368H6M5_ANCCA</name>
<comment type="caution">
    <text evidence="1">The sequence shown here is derived from an EMBL/GenBank/DDBJ whole genome shotgun (WGS) entry which is preliminary data.</text>
</comment>
<reference evidence="1 2" key="1">
    <citation type="submission" date="2014-10" db="EMBL/GenBank/DDBJ databases">
        <title>Draft genome of the hookworm Ancylostoma caninum.</title>
        <authorList>
            <person name="Mitreva M."/>
        </authorList>
    </citation>
    <scope>NUCLEOTIDE SEQUENCE [LARGE SCALE GENOMIC DNA]</scope>
    <source>
        <strain evidence="1 2">Baltimore</strain>
    </source>
</reference>